<dbReference type="SUPFAM" id="SSF50156">
    <property type="entry name" value="PDZ domain-like"/>
    <property type="match status" value="2"/>
</dbReference>
<feature type="transmembrane region" description="Helical" evidence="11">
    <location>
        <begin position="6"/>
        <end position="23"/>
    </location>
</feature>
<dbReference type="PANTHER" id="PTHR42837:SF2">
    <property type="entry name" value="MEMBRANE METALLOPROTEASE ARASP2, CHLOROPLASTIC-RELATED"/>
    <property type="match status" value="1"/>
</dbReference>
<dbReference type="KEGG" id="doe:DENOEST_0899"/>
<evidence type="ECO:0000256" key="4">
    <source>
        <dbReference type="ARBA" id="ARBA00022670"/>
    </source>
</evidence>
<keyword evidence="5 11" id="KW-0812">Transmembrane</keyword>
<keyword evidence="7 11" id="KW-0862">Zinc</keyword>
<protein>
    <recommendedName>
        <fullName evidence="11">Zinc metalloprotease</fullName>
        <ecNumber evidence="11">3.4.24.-</ecNumber>
    </recommendedName>
</protein>
<evidence type="ECO:0000313" key="12">
    <source>
        <dbReference type="EMBL" id="CAB1368064.1"/>
    </source>
</evidence>
<evidence type="ECO:0000256" key="8">
    <source>
        <dbReference type="ARBA" id="ARBA00022989"/>
    </source>
</evidence>
<dbReference type="NCBIfam" id="TIGR00054">
    <property type="entry name" value="RIP metalloprotease RseP"/>
    <property type="match status" value="1"/>
</dbReference>
<evidence type="ECO:0000256" key="2">
    <source>
        <dbReference type="ARBA" id="ARBA00004141"/>
    </source>
</evidence>
<organism evidence="12 13">
    <name type="scientific">Denitratisoma oestradiolicum</name>
    <dbReference type="NCBI Taxonomy" id="311182"/>
    <lineage>
        <taxon>Bacteria</taxon>
        <taxon>Pseudomonadati</taxon>
        <taxon>Pseudomonadota</taxon>
        <taxon>Betaproteobacteria</taxon>
        <taxon>Nitrosomonadales</taxon>
        <taxon>Sterolibacteriaceae</taxon>
        <taxon>Denitratisoma</taxon>
    </lineage>
</organism>
<keyword evidence="6 11" id="KW-0378">Hydrolase</keyword>
<dbReference type="InterPro" id="IPR001478">
    <property type="entry name" value="PDZ"/>
</dbReference>
<dbReference type="PANTHER" id="PTHR42837">
    <property type="entry name" value="REGULATOR OF SIGMA-E PROTEASE RSEP"/>
    <property type="match status" value="1"/>
</dbReference>
<accession>A0A6S6YJY0</accession>
<dbReference type="GO" id="GO:0004222">
    <property type="term" value="F:metalloendopeptidase activity"/>
    <property type="evidence" value="ECO:0007669"/>
    <property type="project" value="InterPro"/>
</dbReference>
<dbReference type="SMART" id="SM00228">
    <property type="entry name" value="PDZ"/>
    <property type="match status" value="2"/>
</dbReference>
<evidence type="ECO:0000256" key="1">
    <source>
        <dbReference type="ARBA" id="ARBA00001947"/>
    </source>
</evidence>
<keyword evidence="11" id="KW-0479">Metal-binding</keyword>
<evidence type="ECO:0000256" key="5">
    <source>
        <dbReference type="ARBA" id="ARBA00022692"/>
    </source>
</evidence>
<proteinExistence type="inferred from homology"/>
<evidence type="ECO:0000256" key="9">
    <source>
        <dbReference type="ARBA" id="ARBA00023049"/>
    </source>
</evidence>
<dbReference type="Gene3D" id="2.30.42.10">
    <property type="match status" value="2"/>
</dbReference>
<keyword evidence="13" id="KW-1185">Reference proteome</keyword>
<dbReference type="GO" id="GO:0006508">
    <property type="term" value="P:proteolysis"/>
    <property type="evidence" value="ECO:0007669"/>
    <property type="project" value="UniProtKB-KW"/>
</dbReference>
<keyword evidence="9 11" id="KW-0482">Metalloprotease</keyword>
<dbReference type="Proteomes" id="UP000515733">
    <property type="component" value="Chromosome"/>
</dbReference>
<sequence length="456" mass="49502">MSAYTLAWYLGAFALALGSLIVVHELGHFLVARWCGVKVLRFSVGFGRTLWMRKWGVDRTEWAISAFPLGGYVKMLDEREGDVAPEEVHRAFNRQSVGKRMLIVAAGPLSNLLLAVLLYWVMFVQGVQEVRPLLEQPVAGSPAAQAGIHAGELVRSVDGNPVLTWNQLRLKLINRALDASVVALELQAADGALLERQLDLSRIAATEVDENLMSRIGLALQRPRWPALVGAVAAGSPAQQAGLLPEDKILEIAGTPIAFWDEVTAVIRARPGQRLPLKFLRAGEARQVEITPEVIAEQGGSIGRIGVSVRAPEGQSPLLVEVRYGPLEAAGNALTQTWDTTRLTLVMMGRMVTGDISWRNLSGPVAIADYAGQSARMGLTSYLRFLALISISLGVLNLLPVPVLDGGHLMYYLLEFFRGRPVSDEALELGQRIGLGLLGLLMAVALYNDLNRLISG</sequence>
<keyword evidence="8 11" id="KW-1133">Transmembrane helix</keyword>
<evidence type="ECO:0000256" key="10">
    <source>
        <dbReference type="ARBA" id="ARBA00023136"/>
    </source>
</evidence>
<comment type="cofactor">
    <cofactor evidence="1 11">
        <name>Zn(2+)</name>
        <dbReference type="ChEBI" id="CHEBI:29105"/>
    </cofactor>
</comment>
<evidence type="ECO:0000256" key="11">
    <source>
        <dbReference type="RuleBase" id="RU362031"/>
    </source>
</evidence>
<evidence type="ECO:0000256" key="7">
    <source>
        <dbReference type="ARBA" id="ARBA00022833"/>
    </source>
</evidence>
<name>A0A6S6YJY0_9PROT</name>
<keyword evidence="10 11" id="KW-0472">Membrane</keyword>
<comment type="similarity">
    <text evidence="3 11">Belongs to the peptidase M50B family.</text>
</comment>
<dbReference type="OrthoDB" id="9782003at2"/>
<dbReference type="InterPro" id="IPR008915">
    <property type="entry name" value="Peptidase_M50"/>
</dbReference>
<dbReference type="Pfam" id="PF17820">
    <property type="entry name" value="PDZ_6"/>
    <property type="match status" value="2"/>
</dbReference>
<evidence type="ECO:0000256" key="3">
    <source>
        <dbReference type="ARBA" id="ARBA00007931"/>
    </source>
</evidence>
<evidence type="ECO:0000256" key="6">
    <source>
        <dbReference type="ARBA" id="ARBA00022801"/>
    </source>
</evidence>
<dbReference type="InterPro" id="IPR041489">
    <property type="entry name" value="PDZ_6"/>
</dbReference>
<keyword evidence="4" id="KW-0645">Protease</keyword>
<comment type="subcellular location">
    <subcellularLocation>
        <location evidence="2">Membrane</location>
        <topology evidence="2">Multi-pass membrane protein</topology>
    </subcellularLocation>
</comment>
<evidence type="ECO:0000313" key="13">
    <source>
        <dbReference type="Proteomes" id="UP000515733"/>
    </source>
</evidence>
<dbReference type="EMBL" id="LR778301">
    <property type="protein sequence ID" value="CAB1368064.1"/>
    <property type="molecule type" value="Genomic_DNA"/>
</dbReference>
<dbReference type="GO" id="GO:0016020">
    <property type="term" value="C:membrane"/>
    <property type="evidence" value="ECO:0007669"/>
    <property type="project" value="UniProtKB-SubCell"/>
</dbReference>
<dbReference type="EC" id="3.4.24.-" evidence="11"/>
<gene>
    <name evidence="12" type="primary">yaeL</name>
    <name evidence="12" type="ORF">DENOEST_0899</name>
</gene>
<dbReference type="CDD" id="cd23081">
    <property type="entry name" value="cpPDZ_EcRseP-like"/>
    <property type="match status" value="1"/>
</dbReference>
<dbReference type="RefSeq" id="WP_145771573.1">
    <property type="nucleotide sequence ID" value="NZ_LR778301.1"/>
</dbReference>
<dbReference type="AlphaFoldDB" id="A0A6S6YJY0"/>
<dbReference type="CDD" id="cd06163">
    <property type="entry name" value="S2P-M50_PDZ_RseP-like"/>
    <property type="match status" value="1"/>
</dbReference>
<reference evidence="12 13" key="1">
    <citation type="submission" date="2020-03" db="EMBL/GenBank/DDBJ databases">
        <authorList>
            <consortium name="Genoscope - CEA"/>
            <person name="William W."/>
        </authorList>
    </citation>
    <scope>NUCLEOTIDE SEQUENCE [LARGE SCALE GENOMIC DNA]</scope>
    <source>
        <strain evidence="13">DSM 16959</strain>
    </source>
</reference>
<feature type="transmembrane region" description="Helical" evidence="11">
    <location>
        <begin position="101"/>
        <end position="121"/>
    </location>
</feature>
<dbReference type="GO" id="GO:0046872">
    <property type="term" value="F:metal ion binding"/>
    <property type="evidence" value="ECO:0007669"/>
    <property type="project" value="UniProtKB-KW"/>
</dbReference>
<dbReference type="InterPro" id="IPR036034">
    <property type="entry name" value="PDZ_sf"/>
</dbReference>
<dbReference type="InterPro" id="IPR004387">
    <property type="entry name" value="Pept_M50_Zn"/>
</dbReference>
<dbReference type="Pfam" id="PF02163">
    <property type="entry name" value="Peptidase_M50"/>
    <property type="match status" value="1"/>
</dbReference>